<evidence type="ECO:0000259" key="8">
    <source>
        <dbReference type="PROSITE" id="PS51462"/>
    </source>
</evidence>
<dbReference type="EMBL" id="CP009404">
    <property type="protein sequence ID" value="AIO02169.1"/>
    <property type="molecule type" value="Genomic_DNA"/>
</dbReference>
<feature type="domain" description="Nudix hydrolase" evidence="8">
    <location>
        <begin position="66"/>
        <end position="203"/>
    </location>
</feature>
<proteinExistence type="predicted"/>
<dbReference type="PANTHER" id="PTHR12992:SF11">
    <property type="entry name" value="MITOCHONDRIAL COENZYME A DIPHOSPHATASE NUDT8"/>
    <property type="match status" value="1"/>
</dbReference>
<evidence type="ECO:0000256" key="4">
    <source>
        <dbReference type="ARBA" id="ARBA00022801"/>
    </source>
</evidence>
<dbReference type="PROSITE" id="PS51462">
    <property type="entry name" value="NUDIX"/>
    <property type="match status" value="1"/>
</dbReference>
<evidence type="ECO:0000256" key="1">
    <source>
        <dbReference type="ARBA" id="ARBA00001936"/>
    </source>
</evidence>
<feature type="region of interest" description="Disordered" evidence="7">
    <location>
        <begin position="99"/>
        <end position="120"/>
    </location>
</feature>
<evidence type="ECO:0000256" key="7">
    <source>
        <dbReference type="SAM" id="MobiDB-lite"/>
    </source>
</evidence>
<dbReference type="PROSITE" id="PS00893">
    <property type="entry name" value="NUDIX_BOX"/>
    <property type="match status" value="1"/>
</dbReference>
<evidence type="ECO:0000313" key="9">
    <source>
        <dbReference type="EMBL" id="AIO02169.1"/>
    </source>
</evidence>
<dbReference type="OrthoDB" id="10262892at2759"/>
<evidence type="ECO:0000313" key="10">
    <source>
        <dbReference type="Proteomes" id="UP000063063"/>
    </source>
</evidence>
<evidence type="ECO:0000256" key="2">
    <source>
        <dbReference type="ARBA" id="ARBA00001946"/>
    </source>
</evidence>
<dbReference type="GO" id="GO:0010945">
    <property type="term" value="F:coenzyme A diphosphatase activity"/>
    <property type="evidence" value="ECO:0007669"/>
    <property type="project" value="InterPro"/>
</dbReference>
<dbReference type="InterPro" id="IPR020084">
    <property type="entry name" value="NUDIX_hydrolase_CS"/>
</dbReference>
<evidence type="ECO:0000256" key="6">
    <source>
        <dbReference type="ARBA" id="ARBA00023211"/>
    </source>
</evidence>
<dbReference type="KEGG" id="lpan:LPMP_350290"/>
<dbReference type="SUPFAM" id="SSF55811">
    <property type="entry name" value="Nudix"/>
    <property type="match status" value="1"/>
</dbReference>
<keyword evidence="4 9" id="KW-0378">Hydrolase</keyword>
<comment type="cofactor">
    <cofactor evidence="1">
        <name>Mn(2+)</name>
        <dbReference type="ChEBI" id="CHEBI:29035"/>
    </cofactor>
</comment>
<dbReference type="VEuPathDB" id="TriTrypDB:LPMP_350290"/>
<dbReference type="eggNOG" id="KOG3069">
    <property type="taxonomic scope" value="Eukaryota"/>
</dbReference>
<keyword evidence="10" id="KW-1185">Reference proteome</keyword>
<keyword evidence="5" id="KW-0460">Magnesium</keyword>
<dbReference type="GO" id="GO:0046872">
    <property type="term" value="F:metal ion binding"/>
    <property type="evidence" value="ECO:0007669"/>
    <property type="project" value="UniProtKB-KW"/>
</dbReference>
<dbReference type="Pfam" id="PF00293">
    <property type="entry name" value="NUDIX"/>
    <property type="match status" value="1"/>
</dbReference>
<evidence type="ECO:0000256" key="5">
    <source>
        <dbReference type="ARBA" id="ARBA00022842"/>
    </source>
</evidence>
<dbReference type="Gene3D" id="3.90.79.10">
    <property type="entry name" value="Nucleoside Triphosphate Pyrophosphohydrolase"/>
    <property type="match status" value="1"/>
</dbReference>
<dbReference type="Proteomes" id="UP000063063">
    <property type="component" value="Chromosome 35"/>
</dbReference>
<dbReference type="PANTHER" id="PTHR12992">
    <property type="entry name" value="NUDIX HYDROLASE"/>
    <property type="match status" value="1"/>
</dbReference>
<keyword evidence="3" id="KW-0479">Metal-binding</keyword>
<dbReference type="GeneID" id="22579058"/>
<dbReference type="CDD" id="cd03426">
    <property type="entry name" value="NUDIX_CoAse_Nudt7"/>
    <property type="match status" value="1"/>
</dbReference>
<name>A0A088S1S4_LEIPA</name>
<reference evidence="9 10" key="1">
    <citation type="journal article" date="2015" name="Sci. Rep.">
        <title>The genome of Leishmania panamensis: insights into genomics of the L. (Viannia) subgenus.</title>
        <authorList>
            <person name="Llanes A."/>
            <person name="Restrepo C.M."/>
            <person name="Vecchio G.D."/>
            <person name="Anguizola F.J."/>
            <person name="Lleonart R."/>
        </authorList>
    </citation>
    <scope>NUCLEOTIDE SEQUENCE [LARGE SCALE GENOMIC DNA]</scope>
    <source>
        <strain evidence="9 10">MHOM/PA/94/PSC-1</strain>
    </source>
</reference>
<gene>
    <name evidence="9" type="ORF">LPMP_350290</name>
</gene>
<comment type="cofactor">
    <cofactor evidence="2">
        <name>Mg(2+)</name>
        <dbReference type="ChEBI" id="CHEBI:18420"/>
    </cofactor>
</comment>
<dbReference type="InterPro" id="IPR045121">
    <property type="entry name" value="CoAse"/>
</dbReference>
<dbReference type="InterPro" id="IPR015797">
    <property type="entry name" value="NUDIX_hydrolase-like_dom_sf"/>
</dbReference>
<dbReference type="AlphaFoldDB" id="A0A088S1S4"/>
<dbReference type="InterPro" id="IPR000086">
    <property type="entry name" value="NUDIX_hydrolase_dom"/>
</dbReference>
<dbReference type="RefSeq" id="XP_010702969.1">
    <property type="nucleotide sequence ID" value="XM_010704667.1"/>
</dbReference>
<dbReference type="VEuPathDB" id="TriTrypDB:LPAL13_350008000"/>
<organism evidence="9 10">
    <name type="scientific">Leishmania panamensis</name>
    <dbReference type="NCBI Taxonomy" id="5679"/>
    <lineage>
        <taxon>Eukaryota</taxon>
        <taxon>Discoba</taxon>
        <taxon>Euglenozoa</taxon>
        <taxon>Kinetoplastea</taxon>
        <taxon>Metakinetoplastina</taxon>
        <taxon>Trypanosomatida</taxon>
        <taxon>Trypanosomatidae</taxon>
        <taxon>Leishmaniinae</taxon>
        <taxon>Leishmania</taxon>
        <taxon>Leishmania guyanensis species complex</taxon>
    </lineage>
</organism>
<keyword evidence="6" id="KW-0464">Manganese</keyword>
<protein>
    <submittedName>
        <fullName evidence="9">NUDIX hydrolase protein, conserved</fullName>
    </submittedName>
</protein>
<sequence length="307" mass="33134">MIRTAAAAAHLPQSAQGWVPLLKQALSFPIESVAFPSHFCLHTFSDGSTTTTGFSPQKTPVKLTTPRQCAVLVLLSPTTTGDGFQDMCITLTKRTETVSSHKSEMSFPGGHAEADETPRNAAQREALEEVGLLPSEYEIIGSLTPISTKSQHMCVTPFVAVATKPVQPHRASPEEVDSLHYLHLSTLLLKASTSHARVIKYHSLTSKRPCFFPCFFASPVQMAVSPAVRRSPKAAVVMDDCGFDPMLPEDFPGELVWGLTSLMTCELVARVAKVIVDAPEANSAVEVNALLIPSNVVARDPLVDSTR</sequence>
<accession>A0A088S1S4</accession>
<evidence type="ECO:0000256" key="3">
    <source>
        <dbReference type="ARBA" id="ARBA00022723"/>
    </source>
</evidence>